<feature type="transmembrane region" description="Helical" evidence="2">
    <location>
        <begin position="12"/>
        <end position="45"/>
    </location>
</feature>
<feature type="region of interest" description="Disordered" evidence="1">
    <location>
        <begin position="56"/>
        <end position="78"/>
    </location>
</feature>
<keyword evidence="2" id="KW-0812">Transmembrane</keyword>
<keyword evidence="2" id="KW-0472">Membrane</keyword>
<comment type="caution">
    <text evidence="3">The sequence shown here is derived from an EMBL/GenBank/DDBJ whole genome shotgun (WGS) entry which is preliminary data.</text>
</comment>
<keyword evidence="2" id="KW-1133">Transmembrane helix</keyword>
<dbReference type="EMBL" id="JBEDNQ010000004">
    <property type="protein sequence ID" value="MEQ3551243.1"/>
    <property type="molecule type" value="Genomic_DNA"/>
</dbReference>
<proteinExistence type="predicted"/>
<sequence length="78" mass="7819">MGDPLSGGQGMWFWVVLGGVAGGVVGLLLGQWWVVVAGIALGVAGYYLGQQFAPKHPDGPAGAEPDAESGSPGPSVRD</sequence>
<gene>
    <name evidence="3" type="ORF">WIS52_12245</name>
</gene>
<accession>A0ABV1K9U6</accession>
<protein>
    <recommendedName>
        <fullName evidence="5">Glycine zipper domain-containing protein</fullName>
    </recommendedName>
</protein>
<evidence type="ECO:0000256" key="1">
    <source>
        <dbReference type="SAM" id="MobiDB-lite"/>
    </source>
</evidence>
<reference evidence="3 4" key="1">
    <citation type="submission" date="2024-03" db="EMBL/GenBank/DDBJ databases">
        <title>Draft genome sequence of Pseudonocardia nematodicida JCM 31783.</title>
        <authorList>
            <person name="Butdee W."/>
            <person name="Duangmal K."/>
        </authorList>
    </citation>
    <scope>NUCLEOTIDE SEQUENCE [LARGE SCALE GENOMIC DNA]</scope>
    <source>
        <strain evidence="3 4">JCM 31783</strain>
    </source>
</reference>
<evidence type="ECO:0000313" key="4">
    <source>
        <dbReference type="Proteomes" id="UP001494902"/>
    </source>
</evidence>
<organism evidence="3 4">
    <name type="scientific">Pseudonocardia nematodicida</name>
    <dbReference type="NCBI Taxonomy" id="1206997"/>
    <lineage>
        <taxon>Bacteria</taxon>
        <taxon>Bacillati</taxon>
        <taxon>Actinomycetota</taxon>
        <taxon>Actinomycetes</taxon>
        <taxon>Pseudonocardiales</taxon>
        <taxon>Pseudonocardiaceae</taxon>
        <taxon>Pseudonocardia</taxon>
    </lineage>
</organism>
<evidence type="ECO:0000313" key="3">
    <source>
        <dbReference type="EMBL" id="MEQ3551243.1"/>
    </source>
</evidence>
<evidence type="ECO:0000256" key="2">
    <source>
        <dbReference type="SAM" id="Phobius"/>
    </source>
</evidence>
<evidence type="ECO:0008006" key="5">
    <source>
        <dbReference type="Google" id="ProtNLM"/>
    </source>
</evidence>
<keyword evidence="4" id="KW-1185">Reference proteome</keyword>
<dbReference type="Proteomes" id="UP001494902">
    <property type="component" value="Unassembled WGS sequence"/>
</dbReference>
<name>A0ABV1K9U6_9PSEU</name>
<dbReference type="RefSeq" id="WP_349298309.1">
    <property type="nucleotide sequence ID" value="NZ_JBEDNQ010000004.1"/>
</dbReference>